<evidence type="ECO:0000313" key="4">
    <source>
        <dbReference type="EMBL" id="SDH54466.1"/>
    </source>
</evidence>
<dbReference type="AlphaFoldDB" id="A0A1G8D9P4"/>
<proteinExistence type="inferred from homology"/>
<evidence type="ECO:0000256" key="1">
    <source>
        <dbReference type="ARBA" id="ARBA00006484"/>
    </source>
</evidence>
<evidence type="ECO:0000313" key="5">
    <source>
        <dbReference type="Proteomes" id="UP000198822"/>
    </source>
</evidence>
<evidence type="ECO:0000256" key="3">
    <source>
        <dbReference type="RuleBase" id="RU000363"/>
    </source>
</evidence>
<keyword evidence="5" id="KW-1185">Reference proteome</keyword>
<accession>A0A1G8D9P4</accession>
<dbReference type="OrthoDB" id="3212478at2"/>
<dbReference type="STRING" id="399736.SAMN04489720_1569"/>
<dbReference type="PANTHER" id="PTHR44169">
    <property type="entry name" value="NADPH-DEPENDENT 1-ACYLDIHYDROXYACETONE PHOSPHATE REDUCTASE"/>
    <property type="match status" value="1"/>
</dbReference>
<name>A0A1G8D9P4_9MICO</name>
<dbReference type="InterPro" id="IPR002347">
    <property type="entry name" value="SDR_fam"/>
</dbReference>
<organism evidence="4 5">
    <name type="scientific">Agrococcus jejuensis</name>
    <dbReference type="NCBI Taxonomy" id="399736"/>
    <lineage>
        <taxon>Bacteria</taxon>
        <taxon>Bacillati</taxon>
        <taxon>Actinomycetota</taxon>
        <taxon>Actinomycetes</taxon>
        <taxon>Micrococcales</taxon>
        <taxon>Microbacteriaceae</taxon>
        <taxon>Agrococcus</taxon>
    </lineage>
</organism>
<dbReference type="NCBIfam" id="NF006119">
    <property type="entry name" value="PRK08264.1-5"/>
    <property type="match status" value="1"/>
</dbReference>
<reference evidence="5" key="1">
    <citation type="submission" date="2016-10" db="EMBL/GenBank/DDBJ databases">
        <authorList>
            <person name="Varghese N."/>
            <person name="Submissions S."/>
        </authorList>
    </citation>
    <scope>NUCLEOTIDE SEQUENCE [LARGE SCALE GENOMIC DNA]</scope>
    <source>
        <strain evidence="5">DSM 22002</strain>
    </source>
</reference>
<dbReference type="InterPro" id="IPR036291">
    <property type="entry name" value="NAD(P)-bd_dom_sf"/>
</dbReference>
<dbReference type="InterPro" id="IPR020904">
    <property type="entry name" value="Sc_DH/Rdtase_CS"/>
</dbReference>
<dbReference type="Pfam" id="PF00106">
    <property type="entry name" value="adh_short"/>
    <property type="match status" value="1"/>
</dbReference>
<dbReference type="PANTHER" id="PTHR44169:SF6">
    <property type="entry name" value="NADPH-DEPENDENT 1-ACYLDIHYDROXYACETONE PHOSPHATE REDUCTASE"/>
    <property type="match status" value="1"/>
</dbReference>
<gene>
    <name evidence="4" type="ORF">SAMN04489720_1569</name>
</gene>
<dbReference type="RefSeq" id="WP_092503942.1">
    <property type="nucleotide sequence ID" value="NZ_LT629695.1"/>
</dbReference>
<sequence length="239" mass="24381">MQIRESVAVVTGANRGIGAEFVRQLLERGATTVYAGARDASAIAVDDPRVVPVTLDVTDPDQVAAVAALATDATLVVNNAGIAAPVPLVTGDLADIRSQLETNAFGPLHMARAFAPTLAAAGGGAILNVLSASSWVAFPGGTTYGVSKAAAWSLTDGLRNELAEQGTQVVALHMGLVDTDMSRSLPGDRIPVSQVVTAALDGLERGDAEVLADEPAKVAKASLALEPTARYAQLLAAFA</sequence>
<keyword evidence="2" id="KW-0560">Oxidoreductase</keyword>
<dbReference type="EMBL" id="LT629695">
    <property type="protein sequence ID" value="SDH54466.1"/>
    <property type="molecule type" value="Genomic_DNA"/>
</dbReference>
<dbReference type="PRINTS" id="PR00081">
    <property type="entry name" value="GDHRDH"/>
</dbReference>
<dbReference type="PROSITE" id="PS00061">
    <property type="entry name" value="ADH_SHORT"/>
    <property type="match status" value="1"/>
</dbReference>
<dbReference type="GO" id="GO:0016491">
    <property type="term" value="F:oxidoreductase activity"/>
    <property type="evidence" value="ECO:0007669"/>
    <property type="project" value="UniProtKB-KW"/>
</dbReference>
<dbReference type="Proteomes" id="UP000198822">
    <property type="component" value="Chromosome I"/>
</dbReference>
<protein>
    <submittedName>
        <fullName evidence="4">Short-chain dehydrogenase</fullName>
    </submittedName>
</protein>
<comment type="similarity">
    <text evidence="1 3">Belongs to the short-chain dehydrogenases/reductases (SDR) family.</text>
</comment>
<dbReference type="PRINTS" id="PR00080">
    <property type="entry name" value="SDRFAMILY"/>
</dbReference>
<evidence type="ECO:0000256" key="2">
    <source>
        <dbReference type="ARBA" id="ARBA00023002"/>
    </source>
</evidence>
<dbReference type="SUPFAM" id="SSF51735">
    <property type="entry name" value="NAD(P)-binding Rossmann-fold domains"/>
    <property type="match status" value="1"/>
</dbReference>
<dbReference type="Gene3D" id="3.40.50.720">
    <property type="entry name" value="NAD(P)-binding Rossmann-like Domain"/>
    <property type="match status" value="1"/>
</dbReference>